<evidence type="ECO:0000259" key="2">
    <source>
        <dbReference type="PROSITE" id="PS50181"/>
    </source>
</evidence>
<dbReference type="PROSITE" id="PS50181">
    <property type="entry name" value="FBOX"/>
    <property type="match status" value="1"/>
</dbReference>
<protein>
    <recommendedName>
        <fullName evidence="2">F-box domain-containing protein</fullName>
    </recommendedName>
</protein>
<feature type="region of interest" description="Disordered" evidence="1">
    <location>
        <begin position="24"/>
        <end position="86"/>
    </location>
</feature>
<dbReference type="EMBL" id="OZ037945">
    <property type="protein sequence ID" value="CAL1701741.1"/>
    <property type="molecule type" value="Genomic_DNA"/>
</dbReference>
<feature type="domain" description="F-box" evidence="2">
    <location>
        <begin position="186"/>
        <end position="231"/>
    </location>
</feature>
<feature type="compositionally biased region" description="Pro residues" evidence="1">
    <location>
        <begin position="508"/>
        <end position="529"/>
    </location>
</feature>
<gene>
    <name evidence="3" type="ORF">GFSPODELE1_LOCUS3732</name>
</gene>
<organism evidence="3 4">
    <name type="scientific">Somion occarium</name>
    <dbReference type="NCBI Taxonomy" id="3059160"/>
    <lineage>
        <taxon>Eukaryota</taxon>
        <taxon>Fungi</taxon>
        <taxon>Dikarya</taxon>
        <taxon>Basidiomycota</taxon>
        <taxon>Agaricomycotina</taxon>
        <taxon>Agaricomycetes</taxon>
        <taxon>Polyporales</taxon>
        <taxon>Cerrenaceae</taxon>
        <taxon>Somion</taxon>
    </lineage>
</organism>
<feature type="region of interest" description="Disordered" evidence="1">
    <location>
        <begin position="504"/>
        <end position="530"/>
    </location>
</feature>
<accession>A0ABP1D1J0</accession>
<dbReference type="Proteomes" id="UP001497453">
    <property type="component" value="Chromosome 2"/>
</dbReference>
<evidence type="ECO:0000313" key="3">
    <source>
        <dbReference type="EMBL" id="CAL1701741.1"/>
    </source>
</evidence>
<sequence length="621" mass="68575">MSFLGRPKSQKRYDEVNLAVRPVDSSNSSMKSVKLKHSSTWRAVSSTDKSNLSTTANLRRRLSSLASLTGGRRPRTAHGGESRETSGAIGFTAMHSGVYTRSRSPSPSLSLTIRRPSGLGRRESVSDVDEQSTHVFPRSRPSVNGDRRVSISAPDLTLPPLDFELLRWEVISQSDAESEIALPPLPFDFSRIPLALLQFMFSYMNRRDLPSLARVCSLFLQPARTALYSNLDMRHVKAPSQVEKCVSLLAANRDMASLVRTFACREFSTPSGGSSSFMTVTFAIAFTFMHQLHTLTLPHFSAHMLHHSTFRLKTLTLLSESMQEDEVQQLVSWLASQPTLISLSLPNLVLQNFNNLNLTQACILNGTSIPHNSDDTTAISRRLLPNLSYLQAPTSLASALVPGRPVRTLFLNVHTTLYDGLRPSALMQSLATSSGPIKRLTIGTNVNLKVDSRTLERVLMSAGAELGSYLEILEIEWVLEDEVLYKLILSVLPRFKVLHTLRLHRHSPPPPPRTPPPPFPIPSPSPPSSPTAQFLTVFTQSSYSPPAPPLSTRSRASTTKRVSLDVPLSRAHERTHLAAWAKQCPSLKVVVFLSCAEWKIGLGIGDTVGATLFTHLRTVRE</sequence>
<dbReference type="InterPro" id="IPR001810">
    <property type="entry name" value="F-box_dom"/>
</dbReference>
<evidence type="ECO:0000313" key="4">
    <source>
        <dbReference type="Proteomes" id="UP001497453"/>
    </source>
</evidence>
<name>A0ABP1D1J0_9APHY</name>
<proteinExistence type="predicted"/>
<feature type="compositionally biased region" description="Low complexity" evidence="1">
    <location>
        <begin position="51"/>
        <end position="71"/>
    </location>
</feature>
<reference evidence="4" key="1">
    <citation type="submission" date="2024-04" db="EMBL/GenBank/DDBJ databases">
        <authorList>
            <person name="Shaw F."/>
            <person name="Minotto A."/>
        </authorList>
    </citation>
    <scope>NUCLEOTIDE SEQUENCE [LARGE SCALE GENOMIC DNA]</scope>
</reference>
<feature type="compositionally biased region" description="Polar residues" evidence="1">
    <location>
        <begin position="40"/>
        <end position="50"/>
    </location>
</feature>
<keyword evidence="4" id="KW-1185">Reference proteome</keyword>
<feature type="compositionally biased region" description="Low complexity" evidence="1">
    <location>
        <begin position="100"/>
        <end position="117"/>
    </location>
</feature>
<evidence type="ECO:0000256" key="1">
    <source>
        <dbReference type="SAM" id="MobiDB-lite"/>
    </source>
</evidence>
<feature type="region of interest" description="Disordered" evidence="1">
    <location>
        <begin position="99"/>
        <end position="147"/>
    </location>
</feature>